<dbReference type="InterPro" id="IPR019734">
    <property type="entry name" value="TPR_rpt"/>
</dbReference>
<sequence>MVSGPGGPVGPDPVPPPRDADDPRQWCAVAVSWLARDRPEAALEAARRALDLGPPGGTGTGIGTGIGTGTVGETVPGVDMWTGAGTAGPHAGTPAGPHAGTSGGPRTGTHAGILPGTRATGPRAGTTDAASGADWGYRLASLAFERLGRDAEAVAAAEEAVRLAPGSWAARMRLGSALRRVPGRWSEAWAQSSRAVRYAPEEPDPHVLAGDLALLRGRYRHAEDSYRVALGLAPDHVGARINLGLALLRWQGPRAHHDPAWPVDPRETGRARRALETWSRRTRLLLAVALVAVCAVEFGLGLAGAARIGGALVPLAVLAITLRQARRVRLWPYVPGMLVRDPWLGVSLLLTLAALAAYIVIVAGLPARVPPPSPAGPLPTGAPGTLWAVLAGLVLLSGAVPLVPRVLAGVWRGRPVRALAEFAAAGDDRTARRDLDVTLWLVAGRAWSVSAAAAVVVTVVAGSGRLLALAALAVPFALGRLRARPGLAPRLGRAAAADRGLAAALVLPAVAAPLLGVAAVAPWLGAVPAGAWAWRAALVLLAVPVAVYAAGATRAWWRGAAGPGRASLVMCDGCGARLPGDAGPPVELAGEVRAALTYAREVVLAYTGPDGPRTLAVGAVSSIGPGGELRLIAASDAWEAAERDPRVAVFVADPLDRRFWAEVRGIAIGDAEAAVLRITPKEVTIADYPGRHQGRSTRD</sequence>
<keyword evidence="2" id="KW-0812">Transmembrane</keyword>
<feature type="transmembrane region" description="Helical" evidence="2">
    <location>
        <begin position="385"/>
        <end position="407"/>
    </location>
</feature>
<protein>
    <recommendedName>
        <fullName evidence="5">Tetratricopeptide repeat protein</fullName>
    </recommendedName>
</protein>
<name>A0ABN3XZG2_9ACTN</name>
<dbReference type="SUPFAM" id="SSF50475">
    <property type="entry name" value="FMN-binding split barrel"/>
    <property type="match status" value="1"/>
</dbReference>
<keyword evidence="4" id="KW-1185">Reference proteome</keyword>
<feature type="transmembrane region" description="Helical" evidence="2">
    <location>
        <begin position="504"/>
        <end position="526"/>
    </location>
</feature>
<dbReference type="EMBL" id="BAAAWD010000008">
    <property type="protein sequence ID" value="GAA3010373.1"/>
    <property type="molecule type" value="Genomic_DNA"/>
</dbReference>
<accession>A0ABN3XZG2</accession>
<feature type="transmembrane region" description="Helical" evidence="2">
    <location>
        <begin position="306"/>
        <end position="322"/>
    </location>
</feature>
<feature type="compositionally biased region" description="Pro residues" evidence="1">
    <location>
        <begin position="8"/>
        <end position="17"/>
    </location>
</feature>
<evidence type="ECO:0000313" key="3">
    <source>
        <dbReference type="EMBL" id="GAA3010373.1"/>
    </source>
</evidence>
<feature type="transmembrane region" description="Helical" evidence="2">
    <location>
        <begin position="466"/>
        <end position="483"/>
    </location>
</feature>
<feature type="transmembrane region" description="Helical" evidence="2">
    <location>
        <begin position="532"/>
        <end position="550"/>
    </location>
</feature>
<feature type="region of interest" description="Disordered" evidence="1">
    <location>
        <begin position="1"/>
        <end position="23"/>
    </location>
</feature>
<dbReference type="SUPFAM" id="SSF48452">
    <property type="entry name" value="TPR-like"/>
    <property type="match status" value="1"/>
</dbReference>
<gene>
    <name evidence="3" type="ORF">GCM10017559_36120</name>
</gene>
<feature type="transmembrane region" description="Helical" evidence="2">
    <location>
        <begin position="439"/>
        <end position="460"/>
    </location>
</feature>
<evidence type="ECO:0000313" key="4">
    <source>
        <dbReference type="Proteomes" id="UP001499930"/>
    </source>
</evidence>
<dbReference type="Gene3D" id="1.25.40.10">
    <property type="entry name" value="Tetratricopeptide repeat domain"/>
    <property type="match status" value="1"/>
</dbReference>
<dbReference type="InterPro" id="IPR011990">
    <property type="entry name" value="TPR-like_helical_dom_sf"/>
</dbReference>
<reference evidence="3 4" key="1">
    <citation type="journal article" date="2019" name="Int. J. Syst. Evol. Microbiol.">
        <title>The Global Catalogue of Microorganisms (GCM) 10K type strain sequencing project: providing services to taxonomists for standard genome sequencing and annotation.</title>
        <authorList>
            <consortium name="The Broad Institute Genomics Platform"/>
            <consortium name="The Broad Institute Genome Sequencing Center for Infectious Disease"/>
            <person name="Wu L."/>
            <person name="Ma J."/>
        </authorList>
    </citation>
    <scope>NUCLEOTIDE SEQUENCE [LARGE SCALE GENOMIC DNA]</scope>
    <source>
        <strain evidence="3 4">JCM 3106</strain>
    </source>
</reference>
<organism evidence="3 4">
    <name type="scientific">Streptosporangium longisporum</name>
    <dbReference type="NCBI Taxonomy" id="46187"/>
    <lineage>
        <taxon>Bacteria</taxon>
        <taxon>Bacillati</taxon>
        <taxon>Actinomycetota</taxon>
        <taxon>Actinomycetes</taxon>
        <taxon>Streptosporangiales</taxon>
        <taxon>Streptosporangiaceae</taxon>
        <taxon>Streptosporangium</taxon>
    </lineage>
</organism>
<feature type="compositionally biased region" description="Low complexity" evidence="1">
    <location>
        <begin position="115"/>
        <end position="129"/>
    </location>
</feature>
<dbReference type="RefSeq" id="WP_344896234.1">
    <property type="nucleotide sequence ID" value="NZ_BAAAWD010000008.1"/>
</dbReference>
<feature type="transmembrane region" description="Helical" evidence="2">
    <location>
        <begin position="343"/>
        <end position="365"/>
    </location>
</feature>
<dbReference type="Proteomes" id="UP001499930">
    <property type="component" value="Unassembled WGS sequence"/>
</dbReference>
<keyword evidence="2" id="KW-0472">Membrane</keyword>
<evidence type="ECO:0000256" key="1">
    <source>
        <dbReference type="SAM" id="MobiDB-lite"/>
    </source>
</evidence>
<keyword evidence="2" id="KW-1133">Transmembrane helix</keyword>
<evidence type="ECO:0008006" key="5">
    <source>
        <dbReference type="Google" id="ProtNLM"/>
    </source>
</evidence>
<comment type="caution">
    <text evidence="3">The sequence shown here is derived from an EMBL/GenBank/DDBJ whole genome shotgun (WGS) entry which is preliminary data.</text>
</comment>
<evidence type="ECO:0000256" key="2">
    <source>
        <dbReference type="SAM" id="Phobius"/>
    </source>
</evidence>
<feature type="compositionally biased region" description="Gly residues" evidence="1">
    <location>
        <begin position="54"/>
        <end position="70"/>
    </location>
</feature>
<dbReference type="SMART" id="SM00028">
    <property type="entry name" value="TPR"/>
    <property type="match status" value="3"/>
</dbReference>
<proteinExistence type="predicted"/>
<feature type="region of interest" description="Disordered" evidence="1">
    <location>
        <begin position="48"/>
        <end position="129"/>
    </location>
</feature>
<feature type="compositionally biased region" description="Low complexity" evidence="1">
    <location>
        <begin position="71"/>
        <end position="100"/>
    </location>
</feature>